<sequence length="30" mass="3447">MLFLLFRKLQKLILLDCLRILISAPSMLSG</sequence>
<reference evidence="1 2" key="1">
    <citation type="submission" date="2019-01" db="EMBL/GenBank/DDBJ databases">
        <title>Sequencing of cultivated peanut Arachis hypogaea provides insights into genome evolution and oil improvement.</title>
        <authorList>
            <person name="Chen X."/>
        </authorList>
    </citation>
    <scope>NUCLEOTIDE SEQUENCE [LARGE SCALE GENOMIC DNA]</scope>
    <source>
        <strain evidence="2">cv. Fuhuasheng</strain>
        <tissue evidence="1">Leaves</tissue>
    </source>
</reference>
<accession>A0A444WR49</accession>
<keyword evidence="2" id="KW-1185">Reference proteome</keyword>
<gene>
    <name evidence="1" type="ORF">Ahy_Scaffold1g106665</name>
</gene>
<proteinExistence type="predicted"/>
<protein>
    <submittedName>
        <fullName evidence="1">Uncharacterized protein</fullName>
    </submittedName>
</protein>
<dbReference type="EMBL" id="SDMP01000021">
    <property type="protein sequence ID" value="RYQ79907.1"/>
    <property type="molecule type" value="Genomic_DNA"/>
</dbReference>
<dbReference type="AlphaFoldDB" id="A0A444WR49"/>
<evidence type="ECO:0000313" key="1">
    <source>
        <dbReference type="EMBL" id="RYQ79907.1"/>
    </source>
</evidence>
<comment type="caution">
    <text evidence="1">The sequence shown here is derived from an EMBL/GenBank/DDBJ whole genome shotgun (WGS) entry which is preliminary data.</text>
</comment>
<evidence type="ECO:0000313" key="2">
    <source>
        <dbReference type="Proteomes" id="UP000289738"/>
    </source>
</evidence>
<dbReference type="Proteomes" id="UP000289738">
    <property type="component" value="Unassembled WGS sequence"/>
</dbReference>
<organism evidence="1 2">
    <name type="scientific">Arachis hypogaea</name>
    <name type="common">Peanut</name>
    <dbReference type="NCBI Taxonomy" id="3818"/>
    <lineage>
        <taxon>Eukaryota</taxon>
        <taxon>Viridiplantae</taxon>
        <taxon>Streptophyta</taxon>
        <taxon>Embryophyta</taxon>
        <taxon>Tracheophyta</taxon>
        <taxon>Spermatophyta</taxon>
        <taxon>Magnoliopsida</taxon>
        <taxon>eudicotyledons</taxon>
        <taxon>Gunneridae</taxon>
        <taxon>Pentapetalae</taxon>
        <taxon>rosids</taxon>
        <taxon>fabids</taxon>
        <taxon>Fabales</taxon>
        <taxon>Fabaceae</taxon>
        <taxon>Papilionoideae</taxon>
        <taxon>50 kb inversion clade</taxon>
        <taxon>dalbergioids sensu lato</taxon>
        <taxon>Dalbergieae</taxon>
        <taxon>Pterocarpus clade</taxon>
        <taxon>Arachis</taxon>
    </lineage>
</organism>
<name>A0A444WR49_ARAHY</name>